<evidence type="ECO:0000313" key="3">
    <source>
        <dbReference type="Proteomes" id="UP001589575"/>
    </source>
</evidence>
<proteinExistence type="predicted"/>
<feature type="compositionally biased region" description="Low complexity" evidence="1">
    <location>
        <begin position="29"/>
        <end position="40"/>
    </location>
</feature>
<gene>
    <name evidence="2" type="ORF">ACFFX0_17590</name>
</gene>
<organism evidence="2 3">
    <name type="scientific">Citricoccus parietis</name>
    <dbReference type="NCBI Taxonomy" id="592307"/>
    <lineage>
        <taxon>Bacteria</taxon>
        <taxon>Bacillati</taxon>
        <taxon>Actinomycetota</taxon>
        <taxon>Actinomycetes</taxon>
        <taxon>Micrococcales</taxon>
        <taxon>Micrococcaceae</taxon>
        <taxon>Citricoccus</taxon>
    </lineage>
</organism>
<feature type="compositionally biased region" description="Polar residues" evidence="1">
    <location>
        <begin position="43"/>
        <end position="70"/>
    </location>
</feature>
<evidence type="ECO:0000313" key="2">
    <source>
        <dbReference type="EMBL" id="MFB9072915.1"/>
    </source>
</evidence>
<comment type="caution">
    <text evidence="2">The sequence shown here is derived from an EMBL/GenBank/DDBJ whole genome shotgun (WGS) entry which is preliminary data.</text>
</comment>
<reference evidence="2 3" key="1">
    <citation type="submission" date="2024-09" db="EMBL/GenBank/DDBJ databases">
        <authorList>
            <person name="Sun Q."/>
            <person name="Mori K."/>
        </authorList>
    </citation>
    <scope>NUCLEOTIDE SEQUENCE [LARGE SCALE GENOMIC DNA]</scope>
    <source>
        <strain evidence="2 3">CCM 7609</strain>
    </source>
</reference>
<sequence>MCCPRSRIQRRVWAPACPRPWRAVRTSRPRTPMPSSSGPPVSTADSWGTGPASTRPVSGTVSTSRPTGVRTSPCRWRNWRH</sequence>
<evidence type="ECO:0000256" key="1">
    <source>
        <dbReference type="SAM" id="MobiDB-lite"/>
    </source>
</evidence>
<keyword evidence="3" id="KW-1185">Reference proteome</keyword>
<name>A0ABV5G1V2_9MICC</name>
<protein>
    <submittedName>
        <fullName evidence="2">Uncharacterized protein</fullName>
    </submittedName>
</protein>
<dbReference type="Proteomes" id="UP001589575">
    <property type="component" value="Unassembled WGS sequence"/>
</dbReference>
<accession>A0ABV5G1V2</accession>
<feature type="region of interest" description="Disordered" evidence="1">
    <location>
        <begin position="20"/>
        <end position="81"/>
    </location>
</feature>
<dbReference type="EMBL" id="JBHMFI010000001">
    <property type="protein sequence ID" value="MFB9072915.1"/>
    <property type="molecule type" value="Genomic_DNA"/>
</dbReference>